<sequence>MNFPVPKPMTHQSPLSADLFSAFLPVLFPISEINIGIGYIQSSGFYGKPEHLGAVFRQIEIQTLAHHFCSTAHMTFIAK</sequence>
<evidence type="ECO:0000313" key="2">
    <source>
        <dbReference type="Proteomes" id="UP000003688"/>
    </source>
</evidence>
<protein>
    <submittedName>
        <fullName evidence="1">Uncharacterized protein</fullName>
    </submittedName>
</protein>
<proteinExistence type="predicted"/>
<dbReference type="Proteomes" id="UP000003688">
    <property type="component" value="Unassembled WGS sequence"/>
</dbReference>
<evidence type="ECO:0000313" key="1">
    <source>
        <dbReference type="EMBL" id="EEF61318.1"/>
    </source>
</evidence>
<dbReference type="AlphaFoldDB" id="B9XFF4"/>
<organism evidence="1 2">
    <name type="scientific">Pedosphaera parvula (strain Ellin514)</name>
    <dbReference type="NCBI Taxonomy" id="320771"/>
    <lineage>
        <taxon>Bacteria</taxon>
        <taxon>Pseudomonadati</taxon>
        <taxon>Verrucomicrobiota</taxon>
        <taxon>Pedosphaerae</taxon>
        <taxon>Pedosphaerales</taxon>
        <taxon>Pedosphaeraceae</taxon>
        <taxon>Pedosphaera</taxon>
    </lineage>
</organism>
<comment type="caution">
    <text evidence="1">The sequence shown here is derived from an EMBL/GenBank/DDBJ whole genome shotgun (WGS) entry which is preliminary data.</text>
</comment>
<name>B9XFF4_PEDPL</name>
<accession>B9XFF4</accession>
<dbReference type="EMBL" id="ABOX02000010">
    <property type="protein sequence ID" value="EEF61318.1"/>
    <property type="molecule type" value="Genomic_DNA"/>
</dbReference>
<reference evidence="1 2" key="1">
    <citation type="journal article" date="2011" name="J. Bacteriol.">
        <title>Genome sequence of 'Pedosphaera parvula' Ellin514, an aerobic Verrucomicrobial isolate from pasture soil.</title>
        <authorList>
            <person name="Kant R."/>
            <person name="van Passel M.W."/>
            <person name="Sangwan P."/>
            <person name="Palva A."/>
            <person name="Lucas S."/>
            <person name="Copeland A."/>
            <person name="Lapidus A."/>
            <person name="Glavina Del Rio T."/>
            <person name="Dalin E."/>
            <person name="Tice H."/>
            <person name="Bruce D."/>
            <person name="Goodwin L."/>
            <person name="Pitluck S."/>
            <person name="Chertkov O."/>
            <person name="Larimer F.W."/>
            <person name="Land M.L."/>
            <person name="Hauser L."/>
            <person name="Brettin T.S."/>
            <person name="Detter J.C."/>
            <person name="Han S."/>
            <person name="de Vos W.M."/>
            <person name="Janssen P.H."/>
            <person name="Smidt H."/>
        </authorList>
    </citation>
    <scope>NUCLEOTIDE SEQUENCE [LARGE SCALE GENOMIC DNA]</scope>
    <source>
        <strain evidence="1 2">Ellin514</strain>
    </source>
</reference>
<gene>
    <name evidence="1" type="ORF">Cflav_PD4339</name>
</gene>
<keyword evidence="2" id="KW-1185">Reference proteome</keyword>